<comment type="caution">
    <text evidence="6">The sequence shown here is derived from an EMBL/GenBank/DDBJ whole genome shotgun (WGS) entry which is preliminary data.</text>
</comment>
<evidence type="ECO:0000313" key="7">
    <source>
        <dbReference type="Proteomes" id="UP000543554"/>
    </source>
</evidence>
<keyword evidence="4" id="KW-0804">Transcription</keyword>
<dbReference type="SUPFAM" id="SSF53850">
    <property type="entry name" value="Periplasmic binding protein-like II"/>
    <property type="match status" value="1"/>
</dbReference>
<keyword evidence="3 6" id="KW-0238">DNA-binding</keyword>
<dbReference type="Gene3D" id="3.40.190.10">
    <property type="entry name" value="Periplasmic binding protein-like II"/>
    <property type="match status" value="2"/>
</dbReference>
<name>A0AA40S414_9HYPH</name>
<dbReference type="PANTHER" id="PTHR30419:SF2">
    <property type="entry name" value="LYSR FAMILY TRANSCRIPTIONAL REGULATOR"/>
    <property type="match status" value="1"/>
</dbReference>
<evidence type="ECO:0000256" key="2">
    <source>
        <dbReference type="ARBA" id="ARBA00023015"/>
    </source>
</evidence>
<protein>
    <submittedName>
        <fullName evidence="6">DNA-binding transcriptional LysR family regulator</fullName>
    </submittedName>
</protein>
<dbReference type="PANTHER" id="PTHR30419">
    <property type="entry name" value="HTH-TYPE TRANSCRIPTIONAL REGULATOR YBHD"/>
    <property type="match status" value="1"/>
</dbReference>
<organism evidence="6 7">
    <name type="scientific">Methylorubrum thiocyanatum</name>
    <dbReference type="NCBI Taxonomy" id="47958"/>
    <lineage>
        <taxon>Bacteria</taxon>
        <taxon>Pseudomonadati</taxon>
        <taxon>Pseudomonadota</taxon>
        <taxon>Alphaproteobacteria</taxon>
        <taxon>Hyphomicrobiales</taxon>
        <taxon>Methylobacteriaceae</taxon>
        <taxon>Methylorubrum</taxon>
    </lineage>
</organism>
<feature type="domain" description="HTH lysR-type" evidence="5">
    <location>
        <begin position="5"/>
        <end position="59"/>
    </location>
</feature>
<reference evidence="6 7" key="1">
    <citation type="submission" date="2020-08" db="EMBL/GenBank/DDBJ databases">
        <title>Genomic Encyclopedia of Type Strains, Phase IV (KMG-IV): sequencing the most valuable type-strain genomes for metagenomic binning, comparative biology and taxonomic classification.</title>
        <authorList>
            <person name="Goeker M."/>
        </authorList>
    </citation>
    <scope>NUCLEOTIDE SEQUENCE [LARGE SCALE GENOMIC DNA]</scope>
    <source>
        <strain evidence="6 7">DSM 11490</strain>
    </source>
</reference>
<dbReference type="InterPro" id="IPR000847">
    <property type="entry name" value="LysR_HTH_N"/>
</dbReference>
<dbReference type="Pfam" id="PF03466">
    <property type="entry name" value="LysR_substrate"/>
    <property type="match status" value="1"/>
</dbReference>
<evidence type="ECO:0000256" key="3">
    <source>
        <dbReference type="ARBA" id="ARBA00023125"/>
    </source>
</evidence>
<dbReference type="GO" id="GO:0003700">
    <property type="term" value="F:DNA-binding transcription factor activity"/>
    <property type="evidence" value="ECO:0007669"/>
    <property type="project" value="InterPro"/>
</dbReference>
<dbReference type="Pfam" id="PF00126">
    <property type="entry name" value="HTH_1"/>
    <property type="match status" value="1"/>
</dbReference>
<dbReference type="Gene3D" id="1.10.10.10">
    <property type="entry name" value="Winged helix-like DNA-binding domain superfamily/Winged helix DNA-binding domain"/>
    <property type="match status" value="1"/>
</dbReference>
<evidence type="ECO:0000259" key="5">
    <source>
        <dbReference type="PROSITE" id="PS50931"/>
    </source>
</evidence>
<keyword evidence="7" id="KW-1185">Reference proteome</keyword>
<dbReference type="GO" id="GO:0003677">
    <property type="term" value="F:DNA binding"/>
    <property type="evidence" value="ECO:0007669"/>
    <property type="project" value="UniProtKB-KW"/>
</dbReference>
<sequence>MLHHRLLGYLDEVARSGSIRRAATRLNVASSAVNRQILSLEEEMGTPLFERLPRGLRLTAAGEVLVRHVRDTLNGHERMLAQVASLKGLTRGEVTVATMASIAAGVLPGVIGTFRETHPRIVVKVLVLPVDQIAAALLAGEADLALAYRLPPDPRMRCIAEFEHRLGAVMAPDHPLNGRYQVRMADCLEYPLVVADHSMTLRDVLELLVPEGTSFTPVVETNSIELMKRLAQTAPHITFVNLSDVGEEIRRGLLAFTPLSDASAIIQRASLMQRARSALDGPAHLLAVRIQAEFERQSVPD</sequence>
<evidence type="ECO:0000256" key="4">
    <source>
        <dbReference type="ARBA" id="ARBA00023163"/>
    </source>
</evidence>
<evidence type="ECO:0000313" key="6">
    <source>
        <dbReference type="EMBL" id="MBA8914028.1"/>
    </source>
</evidence>
<dbReference type="EMBL" id="JACJIB010000005">
    <property type="protein sequence ID" value="MBA8914028.1"/>
    <property type="molecule type" value="Genomic_DNA"/>
</dbReference>
<dbReference type="RefSeq" id="WP_182555501.1">
    <property type="nucleotide sequence ID" value="NZ_BPRF01000003.1"/>
</dbReference>
<gene>
    <name evidence="6" type="ORF">HNR51_003119</name>
</gene>
<dbReference type="InterPro" id="IPR036388">
    <property type="entry name" value="WH-like_DNA-bd_sf"/>
</dbReference>
<dbReference type="Proteomes" id="UP000543554">
    <property type="component" value="Unassembled WGS sequence"/>
</dbReference>
<evidence type="ECO:0000256" key="1">
    <source>
        <dbReference type="ARBA" id="ARBA00009437"/>
    </source>
</evidence>
<dbReference type="FunFam" id="1.10.10.10:FF:000001">
    <property type="entry name" value="LysR family transcriptional regulator"/>
    <property type="match status" value="1"/>
</dbReference>
<accession>A0AA40S414</accession>
<dbReference type="SUPFAM" id="SSF46785">
    <property type="entry name" value="Winged helix' DNA-binding domain"/>
    <property type="match status" value="1"/>
</dbReference>
<dbReference type="PROSITE" id="PS50931">
    <property type="entry name" value="HTH_LYSR"/>
    <property type="match status" value="1"/>
</dbReference>
<dbReference type="InterPro" id="IPR050950">
    <property type="entry name" value="HTH-type_LysR_regulators"/>
</dbReference>
<dbReference type="InterPro" id="IPR036390">
    <property type="entry name" value="WH_DNA-bd_sf"/>
</dbReference>
<comment type="similarity">
    <text evidence="1">Belongs to the LysR transcriptional regulatory family.</text>
</comment>
<dbReference type="GO" id="GO:0005829">
    <property type="term" value="C:cytosol"/>
    <property type="evidence" value="ECO:0007669"/>
    <property type="project" value="TreeGrafter"/>
</dbReference>
<dbReference type="PRINTS" id="PR00039">
    <property type="entry name" value="HTHLYSR"/>
</dbReference>
<dbReference type="InterPro" id="IPR005119">
    <property type="entry name" value="LysR_subst-bd"/>
</dbReference>
<proteinExistence type="inferred from homology"/>
<dbReference type="AlphaFoldDB" id="A0AA40S414"/>
<keyword evidence="2" id="KW-0805">Transcription regulation</keyword>